<dbReference type="SMART" id="SM00184">
    <property type="entry name" value="RING"/>
    <property type="match status" value="1"/>
</dbReference>
<name>A0A9P6Y0H4_RHIOR</name>
<dbReference type="InterPro" id="IPR001841">
    <property type="entry name" value="Znf_RING"/>
</dbReference>
<dbReference type="OrthoDB" id="687730at2759"/>
<evidence type="ECO:0000259" key="8">
    <source>
        <dbReference type="PROSITE" id="PS50089"/>
    </source>
</evidence>
<sequence>MCSEHPPSITSIMPCKLSTSSVSRSLKKQATSGCPHIRLVPNLGPVDQNFVFDIIKRELKPGVSYRIGRFSEKNFIEPKLSFKSKVVSRNHAELWTEQGKVFLRDIGSSSGTFINHIRLSTPNQESERQELRDGDVIQLGTDYQGGLESCYRAVRIRIEINRQPSVYTRTAFQNLAARLNASQAVVEECCICLYPMTPSQALFVAPCSHLFHFKCSRPVIFQSYPGFSCPLCRHYSDLEASVEVDDELQEIADGLVRHKPVLNMNASVPKL</sequence>
<dbReference type="Pfam" id="PF17123">
    <property type="entry name" value="zf-RING_11"/>
    <property type="match status" value="1"/>
</dbReference>
<evidence type="ECO:0000256" key="3">
    <source>
        <dbReference type="ARBA" id="ARBA00022771"/>
    </source>
</evidence>
<evidence type="ECO:0000313" key="10">
    <source>
        <dbReference type="Proteomes" id="UP000717996"/>
    </source>
</evidence>
<dbReference type="EMBL" id="JAANIT010002508">
    <property type="protein sequence ID" value="KAG1536234.1"/>
    <property type="molecule type" value="Genomic_DNA"/>
</dbReference>
<dbReference type="Gene3D" id="2.60.200.20">
    <property type="match status" value="1"/>
</dbReference>
<accession>A0A9P6Y0H4</accession>
<evidence type="ECO:0000259" key="7">
    <source>
        <dbReference type="PROSITE" id="PS50006"/>
    </source>
</evidence>
<evidence type="ECO:0000256" key="2">
    <source>
        <dbReference type="ARBA" id="ARBA00022723"/>
    </source>
</evidence>
<dbReference type="SUPFAM" id="SSF49879">
    <property type="entry name" value="SMAD/FHA domain"/>
    <property type="match status" value="1"/>
</dbReference>
<gene>
    <name evidence="9" type="ORF">G6F51_011082</name>
</gene>
<dbReference type="Pfam" id="PF00498">
    <property type="entry name" value="FHA"/>
    <property type="match status" value="1"/>
</dbReference>
<comment type="caution">
    <text evidence="9">The sequence shown here is derived from an EMBL/GenBank/DDBJ whole genome shotgun (WGS) entry which is preliminary data.</text>
</comment>
<protein>
    <recommendedName>
        <fullName evidence="11">SMAD/FHA domain-containing protein</fullName>
    </recommendedName>
</protein>
<dbReference type="PROSITE" id="PS50089">
    <property type="entry name" value="ZF_RING_2"/>
    <property type="match status" value="1"/>
</dbReference>
<dbReference type="SUPFAM" id="SSF57850">
    <property type="entry name" value="RING/U-box"/>
    <property type="match status" value="1"/>
</dbReference>
<dbReference type="GO" id="GO:0032153">
    <property type="term" value="C:cell division site"/>
    <property type="evidence" value="ECO:0007669"/>
    <property type="project" value="TreeGrafter"/>
</dbReference>
<evidence type="ECO:0000256" key="4">
    <source>
        <dbReference type="ARBA" id="ARBA00022786"/>
    </source>
</evidence>
<proteinExistence type="predicted"/>
<dbReference type="GO" id="GO:0016567">
    <property type="term" value="P:protein ubiquitination"/>
    <property type="evidence" value="ECO:0007669"/>
    <property type="project" value="TreeGrafter"/>
</dbReference>
<keyword evidence="5" id="KW-0862">Zinc</keyword>
<dbReference type="InterPro" id="IPR008984">
    <property type="entry name" value="SMAD_FHA_dom_sf"/>
</dbReference>
<reference evidence="9" key="1">
    <citation type="journal article" date="2020" name="Microb. Genom.">
        <title>Genetic diversity of clinical and environmental Mucorales isolates obtained from an investigation of mucormycosis cases among solid organ transplant recipients.</title>
        <authorList>
            <person name="Nguyen M.H."/>
            <person name="Kaul D."/>
            <person name="Muto C."/>
            <person name="Cheng S.J."/>
            <person name="Richter R.A."/>
            <person name="Bruno V.M."/>
            <person name="Liu G."/>
            <person name="Beyhan S."/>
            <person name="Sundermann A.J."/>
            <person name="Mounaud S."/>
            <person name="Pasculle A.W."/>
            <person name="Nierman W.C."/>
            <person name="Driscoll E."/>
            <person name="Cumbie R."/>
            <person name="Clancy C.J."/>
            <person name="Dupont C.L."/>
        </authorList>
    </citation>
    <scope>NUCLEOTIDE SEQUENCE</scope>
    <source>
        <strain evidence="9">GL16</strain>
    </source>
</reference>
<dbReference type="PANTHER" id="PTHR15067:SF7">
    <property type="entry name" value="E3 UBIQUITIN-PROTEIN LIGASE DMA1-RELATED"/>
    <property type="match status" value="1"/>
</dbReference>
<dbReference type="GO" id="GO:0008270">
    <property type="term" value="F:zinc ion binding"/>
    <property type="evidence" value="ECO:0007669"/>
    <property type="project" value="UniProtKB-KW"/>
</dbReference>
<evidence type="ECO:0000256" key="6">
    <source>
        <dbReference type="PROSITE-ProRule" id="PRU00175"/>
    </source>
</evidence>
<dbReference type="GO" id="GO:0000151">
    <property type="term" value="C:ubiquitin ligase complex"/>
    <property type="evidence" value="ECO:0007669"/>
    <property type="project" value="TreeGrafter"/>
</dbReference>
<dbReference type="GO" id="GO:0061630">
    <property type="term" value="F:ubiquitin protein ligase activity"/>
    <property type="evidence" value="ECO:0007669"/>
    <property type="project" value="TreeGrafter"/>
</dbReference>
<evidence type="ECO:0000256" key="1">
    <source>
        <dbReference type="ARBA" id="ARBA00022679"/>
    </source>
</evidence>
<evidence type="ECO:0000256" key="5">
    <source>
        <dbReference type="ARBA" id="ARBA00022833"/>
    </source>
</evidence>
<dbReference type="InterPro" id="IPR013083">
    <property type="entry name" value="Znf_RING/FYVE/PHD"/>
</dbReference>
<keyword evidence="1" id="KW-0808">Transferase</keyword>
<keyword evidence="3 6" id="KW-0863">Zinc-finger</keyword>
<dbReference type="PANTHER" id="PTHR15067">
    <property type="entry name" value="E3 UBIQUITIN-PROTEIN LIGASE RNF8"/>
    <property type="match status" value="1"/>
</dbReference>
<dbReference type="PROSITE" id="PS50006">
    <property type="entry name" value="FHA_DOMAIN"/>
    <property type="match status" value="1"/>
</dbReference>
<evidence type="ECO:0000313" key="9">
    <source>
        <dbReference type="EMBL" id="KAG1536234.1"/>
    </source>
</evidence>
<dbReference type="AlphaFoldDB" id="A0A9P6Y0H4"/>
<dbReference type="Gene3D" id="3.30.40.10">
    <property type="entry name" value="Zinc/RING finger domain, C3HC4 (zinc finger)"/>
    <property type="match status" value="1"/>
</dbReference>
<keyword evidence="2" id="KW-0479">Metal-binding</keyword>
<dbReference type="SMART" id="SM00240">
    <property type="entry name" value="FHA"/>
    <property type="match status" value="1"/>
</dbReference>
<dbReference type="Proteomes" id="UP000717996">
    <property type="component" value="Unassembled WGS sequence"/>
</dbReference>
<evidence type="ECO:0008006" key="11">
    <source>
        <dbReference type="Google" id="ProtNLM"/>
    </source>
</evidence>
<dbReference type="InterPro" id="IPR000253">
    <property type="entry name" value="FHA_dom"/>
</dbReference>
<dbReference type="GO" id="GO:0005829">
    <property type="term" value="C:cytosol"/>
    <property type="evidence" value="ECO:0007669"/>
    <property type="project" value="TreeGrafter"/>
</dbReference>
<feature type="domain" description="FHA" evidence="7">
    <location>
        <begin position="65"/>
        <end position="119"/>
    </location>
</feature>
<organism evidence="9 10">
    <name type="scientific">Rhizopus oryzae</name>
    <name type="common">Mucormycosis agent</name>
    <name type="synonym">Rhizopus arrhizus var. delemar</name>
    <dbReference type="NCBI Taxonomy" id="64495"/>
    <lineage>
        <taxon>Eukaryota</taxon>
        <taxon>Fungi</taxon>
        <taxon>Fungi incertae sedis</taxon>
        <taxon>Mucoromycota</taxon>
        <taxon>Mucoromycotina</taxon>
        <taxon>Mucoromycetes</taxon>
        <taxon>Mucorales</taxon>
        <taxon>Mucorineae</taxon>
        <taxon>Rhizopodaceae</taxon>
        <taxon>Rhizopus</taxon>
    </lineage>
</organism>
<dbReference type="GO" id="GO:0006511">
    <property type="term" value="P:ubiquitin-dependent protein catabolic process"/>
    <property type="evidence" value="ECO:0007669"/>
    <property type="project" value="TreeGrafter"/>
</dbReference>
<keyword evidence="4" id="KW-0833">Ubl conjugation pathway</keyword>
<feature type="domain" description="RING-type" evidence="8">
    <location>
        <begin position="189"/>
        <end position="233"/>
    </location>
</feature>